<evidence type="ECO:0000313" key="4">
    <source>
        <dbReference type="Proteomes" id="UP001497744"/>
    </source>
</evidence>
<dbReference type="GO" id="GO:0005634">
    <property type="term" value="C:nucleus"/>
    <property type="evidence" value="ECO:0007669"/>
    <property type="project" value="TreeGrafter"/>
</dbReference>
<gene>
    <name evidence="3" type="ORF">BcabD6B2_17770</name>
</gene>
<comment type="similarity">
    <text evidence="1">Belongs to the EXO5 family.</text>
</comment>
<name>A0AAV4LRC5_BABCB</name>
<keyword evidence="4" id="KW-1185">Reference proteome</keyword>
<comment type="caution">
    <text evidence="3">The sequence shown here is derived from an EMBL/GenBank/DDBJ whole genome shotgun (WGS) entry which is preliminary data.</text>
</comment>
<proteinExistence type="inferred from homology"/>
<dbReference type="PANTHER" id="PTHR14464:SF4">
    <property type="entry name" value="EXONUCLEASE V"/>
    <property type="match status" value="1"/>
</dbReference>
<dbReference type="FunFam" id="3.90.320.10:FF:000009">
    <property type="entry name" value="Exonuclease V, mitochondrial, putative"/>
    <property type="match status" value="1"/>
</dbReference>
<protein>
    <submittedName>
        <fullName evidence="3">Exonuclease V, mitochondrial, putative</fullName>
    </submittedName>
</protein>
<keyword evidence="3" id="KW-0540">Nuclease</keyword>
<dbReference type="GO" id="GO:0045145">
    <property type="term" value="F:single-stranded DNA 5'-3' DNA exonuclease activity"/>
    <property type="evidence" value="ECO:0007669"/>
    <property type="project" value="InterPro"/>
</dbReference>
<dbReference type="InterPro" id="IPR019190">
    <property type="entry name" value="EXOV"/>
</dbReference>
<dbReference type="AlphaFoldDB" id="A0AAV4LRC5"/>
<feature type="region of interest" description="Disordered" evidence="2">
    <location>
        <begin position="1"/>
        <end position="42"/>
    </location>
</feature>
<evidence type="ECO:0000256" key="1">
    <source>
        <dbReference type="ARBA" id="ARBA00009797"/>
    </source>
</evidence>
<accession>A0AAV4LRC5</accession>
<keyword evidence="3" id="KW-0269">Exonuclease</keyword>
<feature type="region of interest" description="Disordered" evidence="2">
    <location>
        <begin position="359"/>
        <end position="387"/>
    </location>
</feature>
<dbReference type="Gene3D" id="3.90.320.10">
    <property type="match status" value="1"/>
</dbReference>
<dbReference type="RefSeq" id="XP_067714411.1">
    <property type="nucleotide sequence ID" value="XM_067858310.1"/>
</dbReference>
<dbReference type="GeneID" id="94193823"/>
<dbReference type="EMBL" id="BPLF01000001">
    <property type="protein sequence ID" value="GIX62342.1"/>
    <property type="molecule type" value="Genomic_DNA"/>
</dbReference>
<dbReference type="Proteomes" id="UP001497744">
    <property type="component" value="Unassembled WGS sequence"/>
</dbReference>
<dbReference type="PANTHER" id="PTHR14464">
    <property type="entry name" value="EXONUCLEASE V"/>
    <property type="match status" value="1"/>
</dbReference>
<organism evidence="3 4">
    <name type="scientific">Babesia caballi</name>
    <dbReference type="NCBI Taxonomy" id="5871"/>
    <lineage>
        <taxon>Eukaryota</taxon>
        <taxon>Sar</taxon>
        <taxon>Alveolata</taxon>
        <taxon>Apicomplexa</taxon>
        <taxon>Aconoidasida</taxon>
        <taxon>Piroplasmida</taxon>
        <taxon>Babesiidae</taxon>
        <taxon>Babesia</taxon>
    </lineage>
</organism>
<dbReference type="GO" id="GO:0036297">
    <property type="term" value="P:interstrand cross-link repair"/>
    <property type="evidence" value="ECO:0007669"/>
    <property type="project" value="TreeGrafter"/>
</dbReference>
<dbReference type="InterPro" id="IPR011604">
    <property type="entry name" value="PDDEXK-like_dom_sf"/>
</dbReference>
<feature type="compositionally biased region" description="Polar residues" evidence="2">
    <location>
        <begin position="364"/>
        <end position="377"/>
    </location>
</feature>
<keyword evidence="3" id="KW-0378">Hydrolase</keyword>
<evidence type="ECO:0000313" key="3">
    <source>
        <dbReference type="EMBL" id="GIX62342.1"/>
    </source>
</evidence>
<reference evidence="3 4" key="1">
    <citation type="submission" date="2021-06" db="EMBL/GenBank/DDBJ databases">
        <title>Genome sequence of Babesia caballi.</title>
        <authorList>
            <person name="Yamagishi J."/>
            <person name="Kidaka T."/>
            <person name="Ochi A."/>
        </authorList>
    </citation>
    <scope>NUCLEOTIDE SEQUENCE [LARGE SCALE GENOMIC DNA]</scope>
    <source>
        <strain evidence="3">USDA-D6B2</strain>
    </source>
</reference>
<sequence length="387" mass="44069">MNELQLDAKKRKTYRIAKKDGQSDDAPPNEERTDEHTVPAVDPDASALNDEAIDCLIPDIEDYLNEALSTQESAAPAALPPVVRFRKNWTLSVTDLSSQLWCEKQTELTLVTGRKRVTKEMEQGTERHEQLELEDHEIVEVEVETNEEVLGIKLLNSINLVEQLLDTGKCRELWLFANFNGYVLRGVIDQLEIVRARPSGAKQVRISDTKTRSQRRKPGASQMQGAALQVQLYCLMLERMRRGDVQFAELYKAFECDKDAPFVSEELLAEGCLAQLEQRFRAAFKRLPEVATTMQLSYEHQGEVFDTSDIPLREASTMYTVHYLFDFWDGHRDAEPVNRNEAWKCKMCEFKDECEASPLLKTTPPKQSPISGQTSLDSFFRGAARTS</sequence>
<dbReference type="Pfam" id="PF09810">
    <property type="entry name" value="Exo5"/>
    <property type="match status" value="2"/>
</dbReference>
<evidence type="ECO:0000256" key="2">
    <source>
        <dbReference type="SAM" id="MobiDB-lite"/>
    </source>
</evidence>